<protein>
    <submittedName>
        <fullName evidence="12">ATP-dependent helicase</fullName>
    </submittedName>
</protein>
<dbReference type="GO" id="GO:0004386">
    <property type="term" value="F:helicase activity"/>
    <property type="evidence" value="ECO:0007669"/>
    <property type="project" value="UniProtKB-KW"/>
</dbReference>
<dbReference type="EMBL" id="PEBK01000005">
    <property type="protein sequence ID" value="PJM75257.1"/>
    <property type="molecule type" value="Genomic_DNA"/>
</dbReference>
<sequence length="1620" mass="176082">MYDDLRWFSEPTRAWFSRTFGEPTEVQRRAWPVISRGGHALMIAPTGSGKTLSAFLWAIDDLLARDPRDPGDPGKMTRTAQPAQTTQTTRTAQASPRGVKVLYISPLKALGVDVARNLNRPLKGIAEEYERAGLSAAPVSVAIRTGDTTARQRRAIVSHPPDILVTTPESLYLMLTSKARAVLRTVRTVIVDEVHALAGTKRGAHLAVSLERLDALTGRDAQRIGLSATVNPVGEVARFLGGRRDVTVVDAGSSPSMDLRVIEPLRDMRDLSSTVVAAGGDGFRSVAVPSSEDGAGSSGTPADGGRGTSGGSIWPVVERSVLDEVLAHRTTLVFVNSRGLAEKLTARLNDLYAERCAHRAEAGTDRAEAGGDHAEAGDHAMPDGDHAMSDGDHAMAYGERGSAEGRSGFAAHYDAVVGSSTMLVGSHDGGDVIAMAHHGSVSKDRRKQIEEDLKQGRLRCVVATSSLELGIDMGSVDLVIQIAPPLSVSSGLQRVGRADHRVGGVSHALFYPLTREQILDVVAGVECMVQGRIEPLAVPRNPLDVLAQQTVAAAAMDDLDADAWYALVRRSAPFGELSRDTFDSVIGMMSGAYDSEEFSAFRPRLAWNRENGVISALPGAQRIAVTSGGTIPDRGLYTVVLPESGAGAGPRRVGELDEEMVYESRVGDIITLGTSTWQIQQITRDRVIVVPAPGRTARLPFWHGEGPGRDYAFGAAKGQIIRELTSGLRDRTYRTDHTDRTDHTNRMAGFDDRTERRLRKDGLDGNAVTNLATLLDEQRRATGRVPDDRHLIVERCRDEDGGWRVVLHSPYGRRVHEPWALALAGRLSGEYGFDGHVYAADDGIVIQLSDDEGAIDLTRLLRFDPNDIRHTVERRVGESVLFAARFRECAARSLFMPRTEPGRRVPLWQQRLRAAQLQQVAGTKRDFPLMLETARECLCDVYDLPELCEIMRALESGAVTLSETETETPSPFAQSILFGFVGEVMYQYDQPQAERSARLLSMDPMTLERLIGGAGLTEVLDARAIREVEEELAHRVFWNTLDEDDVTGRVARYAKTHGPFTADMAARDLNLDAERVVHALDDMYDRGELLSGRFEGGDGDHADGADHAGADRAGADRAGAGPVRQWLHREVFRRIRSRSLARARKAIRPVSVAEYQRFLLDHQGVGPVGGERYEGVDGLMQVVEQLEGIALPAGLWESVVFPSRIRDYQPGMLDELLASGEVIWVGSRRSRGTDIGRIAFHPSDSELLAAPDFVSRAMRDVAVGKDSPRPVPAARVPAAPVSDTSVSDADDAMLRLLRSGGAYPARKLRPASMGETAFAARLWQLVWDGLVTNSGFVAVRALLASRSTGSRGKATFRRRRGGGMGMADPGRRIRPAARDMTVAGMWSLIARPEPGNDGEDAAAWAVATISSLLDRYGVIASPLLDLTNERREFSALYPVLRRMEESGALLRGMFVEGLGAAQFARRQTVDALRAASGSPGSSVVVLDALDPANLAGSVMPWPVTRNMADVESEAGTRPIRREGAMLAMVDGEVVLYATPRSHHLLVFGMDAMTGDADGNDVEERVRRACAELAHAMRRRYRTTQFLADVNGYPLTARGRVQQLLHTAGFVPSPQGMKLYP</sequence>
<dbReference type="InterPro" id="IPR055368">
    <property type="entry name" value="WH3_Lhr"/>
</dbReference>
<dbReference type="SUPFAM" id="SSF52540">
    <property type="entry name" value="P-loop containing nucleoside triphosphate hydrolases"/>
    <property type="match status" value="1"/>
</dbReference>
<dbReference type="PANTHER" id="PTHR47962">
    <property type="entry name" value="ATP-DEPENDENT HELICASE LHR-RELATED-RELATED"/>
    <property type="match status" value="1"/>
</dbReference>
<dbReference type="OrthoDB" id="9815222at2"/>
<dbReference type="SMART" id="SM00487">
    <property type="entry name" value="DEXDc"/>
    <property type="match status" value="1"/>
</dbReference>
<dbReference type="Pfam" id="PF00270">
    <property type="entry name" value="DEAD"/>
    <property type="match status" value="1"/>
</dbReference>
<dbReference type="Gene3D" id="3.40.50.300">
    <property type="entry name" value="P-loop containing nucleotide triphosphate hydrolases"/>
    <property type="match status" value="2"/>
</dbReference>
<dbReference type="InterPro" id="IPR055367">
    <property type="entry name" value="WH4_Lhr"/>
</dbReference>
<evidence type="ECO:0000256" key="4">
    <source>
        <dbReference type="ARBA" id="ARBA00022806"/>
    </source>
</evidence>
<proteinExistence type="predicted"/>
<evidence type="ECO:0000256" key="8">
    <source>
        <dbReference type="ARBA" id="ARBA00023235"/>
    </source>
</evidence>
<dbReference type="PROSITE" id="PS51194">
    <property type="entry name" value="HELICASE_CTER"/>
    <property type="match status" value="1"/>
</dbReference>
<dbReference type="InterPro" id="IPR001650">
    <property type="entry name" value="Helicase_C-like"/>
</dbReference>
<evidence type="ECO:0000256" key="2">
    <source>
        <dbReference type="ARBA" id="ARBA00022763"/>
    </source>
</evidence>
<evidence type="ECO:0000313" key="13">
    <source>
        <dbReference type="Proteomes" id="UP000231451"/>
    </source>
</evidence>
<dbReference type="GO" id="GO:0016887">
    <property type="term" value="F:ATP hydrolysis activity"/>
    <property type="evidence" value="ECO:0007669"/>
    <property type="project" value="TreeGrafter"/>
</dbReference>
<keyword evidence="1" id="KW-0547">Nucleotide-binding</keyword>
<feature type="domain" description="Helicase C-terminal" evidence="11">
    <location>
        <begin position="320"/>
        <end position="544"/>
    </location>
</feature>
<dbReference type="GO" id="GO:0006281">
    <property type="term" value="P:DNA repair"/>
    <property type="evidence" value="ECO:0007669"/>
    <property type="project" value="UniProtKB-KW"/>
</dbReference>
<dbReference type="InterPro" id="IPR052511">
    <property type="entry name" value="ATP-dep_Helicase"/>
</dbReference>
<dbReference type="Proteomes" id="UP000231451">
    <property type="component" value="Unassembled WGS sequence"/>
</dbReference>
<dbReference type="GO" id="GO:0003677">
    <property type="term" value="F:DNA binding"/>
    <property type="evidence" value="ECO:0007669"/>
    <property type="project" value="UniProtKB-KW"/>
</dbReference>
<name>A0A2M9HEN9_9BIFI</name>
<keyword evidence="5" id="KW-0067">ATP-binding</keyword>
<dbReference type="InterPro" id="IPR027417">
    <property type="entry name" value="P-loop_NTPase"/>
</dbReference>
<gene>
    <name evidence="12" type="ORF">CSQ87_06640</name>
</gene>
<dbReference type="SMART" id="SM00490">
    <property type="entry name" value="HELICc"/>
    <property type="match status" value="1"/>
</dbReference>
<evidence type="ECO:0000259" key="11">
    <source>
        <dbReference type="PROSITE" id="PS51194"/>
    </source>
</evidence>
<dbReference type="InterPro" id="IPR011545">
    <property type="entry name" value="DEAD/DEAH_box_helicase_dom"/>
</dbReference>
<dbReference type="Pfam" id="PF08494">
    <property type="entry name" value="DEAD_assoc"/>
    <property type="match status" value="1"/>
</dbReference>
<dbReference type="Pfam" id="PF23235">
    <property type="entry name" value="WHD_3rd_Lhr"/>
    <property type="match status" value="1"/>
</dbReference>
<feature type="region of interest" description="Disordered" evidence="9">
    <location>
        <begin position="1095"/>
        <end position="1117"/>
    </location>
</feature>
<feature type="domain" description="Helicase ATP-binding" evidence="10">
    <location>
        <begin position="31"/>
        <end position="248"/>
    </location>
</feature>
<evidence type="ECO:0000256" key="3">
    <source>
        <dbReference type="ARBA" id="ARBA00022801"/>
    </source>
</evidence>
<evidence type="ECO:0000256" key="1">
    <source>
        <dbReference type="ARBA" id="ARBA00022741"/>
    </source>
</evidence>
<accession>A0A2M9HEN9</accession>
<dbReference type="Pfam" id="PF19306">
    <property type="entry name" value="WHD_Lhr"/>
    <property type="match status" value="1"/>
</dbReference>
<dbReference type="InterPro" id="IPR045628">
    <property type="entry name" value="Lhr_WH_dom"/>
</dbReference>
<dbReference type="InterPro" id="IPR013701">
    <property type="entry name" value="Lhr-like_DEAD/DEAH_assoc"/>
</dbReference>
<dbReference type="Pfam" id="PF00271">
    <property type="entry name" value="Helicase_C"/>
    <property type="match status" value="1"/>
</dbReference>
<keyword evidence="2" id="KW-0227">DNA damage</keyword>
<feature type="region of interest" description="Disordered" evidence="9">
    <location>
        <begin position="283"/>
        <end position="311"/>
    </location>
</feature>
<evidence type="ECO:0000259" key="10">
    <source>
        <dbReference type="PROSITE" id="PS51192"/>
    </source>
</evidence>
<dbReference type="GO" id="GO:0005524">
    <property type="term" value="F:ATP binding"/>
    <property type="evidence" value="ECO:0007669"/>
    <property type="project" value="UniProtKB-KW"/>
</dbReference>
<evidence type="ECO:0000256" key="6">
    <source>
        <dbReference type="ARBA" id="ARBA00023125"/>
    </source>
</evidence>
<keyword evidence="6" id="KW-0238">DNA-binding</keyword>
<keyword evidence="4 12" id="KW-0347">Helicase</keyword>
<reference evidence="12 13" key="1">
    <citation type="submission" date="2017-10" db="EMBL/GenBank/DDBJ databases">
        <title>Draft genome sequences of strains TRE 1, TRE 9, TRE H and TRI 7, isolated from tamarins, belonging to four potential novel Bifidobacterium species.</title>
        <authorList>
            <person name="Mattarelli P."/>
            <person name="Modesto M."/>
            <person name="Puglisi E."/>
            <person name="Morelli L."/>
            <person name="Spezio C."/>
            <person name="Bonetti A."/>
            <person name="Sandri C."/>
        </authorList>
    </citation>
    <scope>NUCLEOTIDE SEQUENCE [LARGE SCALE GENOMIC DNA]</scope>
    <source>
        <strain evidence="13">TRI7</strain>
    </source>
</reference>
<evidence type="ECO:0000256" key="7">
    <source>
        <dbReference type="ARBA" id="ARBA00023204"/>
    </source>
</evidence>
<dbReference type="Pfam" id="PF23234">
    <property type="entry name" value="WHD_4th_Lhr"/>
    <property type="match status" value="1"/>
</dbReference>
<keyword evidence="13" id="KW-1185">Reference proteome</keyword>
<evidence type="ECO:0000256" key="5">
    <source>
        <dbReference type="ARBA" id="ARBA00022840"/>
    </source>
</evidence>
<feature type="compositionally biased region" description="Basic and acidic residues" evidence="9">
    <location>
        <begin position="1095"/>
        <end position="1115"/>
    </location>
</feature>
<feature type="region of interest" description="Disordered" evidence="9">
    <location>
        <begin position="363"/>
        <end position="393"/>
    </location>
</feature>
<organism evidence="12 13">
    <name type="scientific">Bifidobacterium simiarum</name>
    <dbReference type="NCBI Taxonomy" id="2045441"/>
    <lineage>
        <taxon>Bacteria</taxon>
        <taxon>Bacillati</taxon>
        <taxon>Actinomycetota</taxon>
        <taxon>Actinomycetes</taxon>
        <taxon>Bifidobacteriales</taxon>
        <taxon>Bifidobacteriaceae</taxon>
        <taxon>Bifidobacterium</taxon>
    </lineage>
</organism>
<keyword evidence="3" id="KW-0378">Hydrolase</keyword>
<feature type="region of interest" description="Disordered" evidence="9">
    <location>
        <begin position="67"/>
        <end position="92"/>
    </location>
</feature>
<feature type="compositionally biased region" description="Low complexity" evidence="9">
    <location>
        <begin position="77"/>
        <end position="92"/>
    </location>
</feature>
<dbReference type="PROSITE" id="PS51192">
    <property type="entry name" value="HELICASE_ATP_BIND_1"/>
    <property type="match status" value="1"/>
</dbReference>
<dbReference type="CDD" id="cd17922">
    <property type="entry name" value="DEXHc_LHR-like"/>
    <property type="match status" value="1"/>
</dbReference>
<comment type="caution">
    <text evidence="12">The sequence shown here is derived from an EMBL/GenBank/DDBJ whole genome shotgun (WGS) entry which is preliminary data.</text>
</comment>
<dbReference type="PANTHER" id="PTHR47962:SF5">
    <property type="entry name" value="ATP-DEPENDENT HELICASE LHR-RELATED"/>
    <property type="match status" value="1"/>
</dbReference>
<keyword evidence="7" id="KW-0234">DNA repair</keyword>
<dbReference type="InterPro" id="IPR014001">
    <property type="entry name" value="Helicase_ATP-bd"/>
</dbReference>
<keyword evidence="8" id="KW-0413">Isomerase</keyword>
<evidence type="ECO:0000313" key="12">
    <source>
        <dbReference type="EMBL" id="PJM75257.1"/>
    </source>
</evidence>
<evidence type="ECO:0000256" key="9">
    <source>
        <dbReference type="SAM" id="MobiDB-lite"/>
    </source>
</evidence>
<dbReference type="RefSeq" id="WP_100513082.1">
    <property type="nucleotide sequence ID" value="NZ_PEBK01000005.1"/>
</dbReference>